<evidence type="ECO:0000256" key="2">
    <source>
        <dbReference type="ARBA" id="ARBA00023267"/>
    </source>
</evidence>
<dbReference type="InterPro" id="IPR004408">
    <property type="entry name" value="Biotin_CoA_COase_ligase"/>
</dbReference>
<dbReference type="EMBL" id="LN483070">
    <property type="protein sequence ID" value="CEA07554.1"/>
    <property type="molecule type" value="Genomic_DNA"/>
</dbReference>
<evidence type="ECO:0000313" key="5">
    <source>
        <dbReference type="EMBL" id="CEA07554.1"/>
    </source>
</evidence>
<sequence>MQQHYSAMERPGLDEAGLRAQLVAPSGPVSRLDVVQRTGSTNADLAEAARLDVSGPGQAWPDFSVLTAELQTEGRGRMGRSWEAPERSSLFVSVLLRPHGPQGRPLPTQSYGWLSLLAALSLAEAVSRCTGVAARLKWPNDVMVDGRKLAGVLAQMVPGAGGNPPAVVVGAGMNVSLTDEDLPVPTATSLLMEYASTTDRNVLLGAYLNDFAAAYAGFCAVDGDPQAPWADGPGLLERLRARMDTLGRQVRAELPDGGFLTGRAVGLDGHGALLVVDGQGERHAVHAADVVHLRPVEP</sequence>
<dbReference type="PANTHER" id="PTHR12835">
    <property type="entry name" value="BIOTIN PROTEIN LIGASE"/>
    <property type="match status" value="1"/>
</dbReference>
<proteinExistence type="predicted"/>
<evidence type="ECO:0000259" key="4">
    <source>
        <dbReference type="PROSITE" id="PS51733"/>
    </source>
</evidence>
<protein>
    <recommendedName>
        <fullName evidence="3">biotin--[biotin carboxyl-carrier protein] ligase</fullName>
        <ecNumber evidence="3">6.3.4.15</ecNumber>
    </recommendedName>
</protein>
<evidence type="ECO:0000256" key="1">
    <source>
        <dbReference type="ARBA" id="ARBA00022598"/>
    </source>
</evidence>
<dbReference type="EC" id="6.3.4.15" evidence="3"/>
<dbReference type="GO" id="GO:0005737">
    <property type="term" value="C:cytoplasm"/>
    <property type="evidence" value="ECO:0007669"/>
    <property type="project" value="TreeGrafter"/>
</dbReference>
<dbReference type="Gene3D" id="3.30.930.10">
    <property type="entry name" value="Bira Bifunctional Protein, Domain 2"/>
    <property type="match status" value="1"/>
</dbReference>
<evidence type="ECO:0000256" key="3">
    <source>
        <dbReference type="ARBA" id="ARBA00024227"/>
    </source>
</evidence>
<dbReference type="PROSITE" id="PS51733">
    <property type="entry name" value="BPL_LPL_CATALYTIC"/>
    <property type="match status" value="1"/>
</dbReference>
<dbReference type="Pfam" id="PF03099">
    <property type="entry name" value="BPL_LplA_LipB"/>
    <property type="match status" value="1"/>
</dbReference>
<dbReference type="InterPro" id="IPR004143">
    <property type="entry name" value="BPL_LPL_catalytic"/>
</dbReference>
<keyword evidence="2" id="KW-0092">Biotin</keyword>
<dbReference type="PANTHER" id="PTHR12835:SF5">
    <property type="entry name" value="BIOTIN--PROTEIN LIGASE"/>
    <property type="match status" value="1"/>
</dbReference>
<dbReference type="Pfam" id="PF02237">
    <property type="entry name" value="BPL_C"/>
    <property type="match status" value="1"/>
</dbReference>
<organism evidence="5">
    <name type="scientific">Arthrobacter saudimassiliensis</name>
    <dbReference type="NCBI Taxonomy" id="1461584"/>
    <lineage>
        <taxon>Bacteria</taxon>
        <taxon>Bacillati</taxon>
        <taxon>Actinomycetota</taxon>
        <taxon>Actinomycetes</taxon>
        <taxon>Micrococcales</taxon>
        <taxon>Micrococcaceae</taxon>
        <taxon>Arthrobacter</taxon>
    </lineage>
</organism>
<keyword evidence="1 5" id="KW-0436">Ligase</keyword>
<gene>
    <name evidence="5" type="primary">birA_1</name>
    <name evidence="5" type="ORF">BN1051_00869</name>
</gene>
<dbReference type="InterPro" id="IPR045864">
    <property type="entry name" value="aa-tRNA-synth_II/BPL/LPL"/>
</dbReference>
<feature type="domain" description="BPL/LPL catalytic" evidence="4">
    <location>
        <begin position="24"/>
        <end position="219"/>
    </location>
</feature>
<dbReference type="NCBIfam" id="TIGR00121">
    <property type="entry name" value="birA_ligase"/>
    <property type="match status" value="1"/>
</dbReference>
<dbReference type="SUPFAM" id="SSF55681">
    <property type="entry name" value="Class II aaRS and biotin synthetases"/>
    <property type="match status" value="1"/>
</dbReference>
<reference evidence="5" key="1">
    <citation type="submission" date="2014-07" db="EMBL/GenBank/DDBJ databases">
        <authorList>
            <person name="Urmite Genomes Urmite Genomes"/>
        </authorList>
    </citation>
    <scope>NUCLEOTIDE SEQUENCE</scope>
    <source>
        <strain evidence="5">11W110_air</strain>
    </source>
</reference>
<accession>A0A078MMP1</accession>
<dbReference type="Gene3D" id="2.30.30.100">
    <property type="match status" value="1"/>
</dbReference>
<dbReference type="AlphaFoldDB" id="A0A078MMP1"/>
<dbReference type="CDD" id="cd16442">
    <property type="entry name" value="BPL"/>
    <property type="match status" value="1"/>
</dbReference>
<name>A0A078MMP1_9MICC</name>
<dbReference type="PATRIC" id="fig|1461584.3.peg.862"/>
<dbReference type="InterPro" id="IPR003142">
    <property type="entry name" value="BPL_C"/>
</dbReference>
<dbReference type="GO" id="GO:0004077">
    <property type="term" value="F:biotin--[biotin carboxyl-carrier protein] ligase activity"/>
    <property type="evidence" value="ECO:0007669"/>
    <property type="project" value="UniProtKB-EC"/>
</dbReference>